<comment type="caution">
    <text evidence="4">The sequence shown here is derived from an EMBL/GenBank/DDBJ whole genome shotgun (WGS) entry which is preliminary data.</text>
</comment>
<feature type="compositionally biased region" description="Polar residues" evidence="1">
    <location>
        <begin position="195"/>
        <end position="204"/>
    </location>
</feature>
<evidence type="ECO:0000313" key="4">
    <source>
        <dbReference type="EMBL" id="MBD8030494.1"/>
    </source>
</evidence>
<accession>A0A8I0HPE6</accession>
<keyword evidence="2" id="KW-0812">Transmembrane</keyword>
<feature type="domain" description="Low molecular weight protein antigen 6 PH" evidence="3">
    <location>
        <begin position="70"/>
        <end position="140"/>
    </location>
</feature>
<keyword evidence="2" id="KW-1133">Transmembrane helix</keyword>
<evidence type="ECO:0000313" key="5">
    <source>
        <dbReference type="Proteomes" id="UP000650224"/>
    </source>
</evidence>
<dbReference type="Proteomes" id="UP000650224">
    <property type="component" value="Unassembled WGS sequence"/>
</dbReference>
<organism evidence="4 5">
    <name type="scientific">Corynebacterium gallinarum</name>
    <dbReference type="NCBI Taxonomy" id="2762214"/>
    <lineage>
        <taxon>Bacteria</taxon>
        <taxon>Bacillati</taxon>
        <taxon>Actinomycetota</taxon>
        <taxon>Actinomycetes</taxon>
        <taxon>Mycobacteriales</taxon>
        <taxon>Corynebacteriaceae</taxon>
        <taxon>Corynebacterium</taxon>
    </lineage>
</organism>
<name>A0A8I0HPE6_9CORY</name>
<dbReference type="Pfam" id="PF10756">
    <property type="entry name" value="bPH_6"/>
    <property type="match status" value="1"/>
</dbReference>
<feature type="transmembrane region" description="Helical" evidence="2">
    <location>
        <begin position="30"/>
        <end position="46"/>
    </location>
</feature>
<reference evidence="4 5" key="1">
    <citation type="submission" date="2020-08" db="EMBL/GenBank/DDBJ databases">
        <title>A Genomic Blueprint of the Chicken Gut Microbiome.</title>
        <authorList>
            <person name="Gilroy R."/>
            <person name="Ravi A."/>
            <person name="Getino M."/>
            <person name="Pursley I."/>
            <person name="Horton D.L."/>
            <person name="Alikhan N.-F."/>
            <person name="Baker D."/>
            <person name="Gharbi K."/>
            <person name="Hall N."/>
            <person name="Watson M."/>
            <person name="Adriaenssens E.M."/>
            <person name="Foster-Nyarko E."/>
            <person name="Jarju S."/>
            <person name="Secka A."/>
            <person name="Antonio M."/>
            <person name="Oren A."/>
            <person name="Chaudhuri R."/>
            <person name="La Ragione R.M."/>
            <person name="Hildebrand F."/>
            <person name="Pallen M.J."/>
        </authorList>
    </citation>
    <scope>NUCLEOTIDE SEQUENCE [LARGE SCALE GENOMIC DNA]</scope>
    <source>
        <strain evidence="4 5">Sa1YVA5</strain>
    </source>
</reference>
<evidence type="ECO:0000259" key="3">
    <source>
        <dbReference type="Pfam" id="PF10756"/>
    </source>
</evidence>
<dbReference type="RefSeq" id="WP_191733753.1">
    <property type="nucleotide sequence ID" value="NZ_JACSPR010000006.1"/>
</dbReference>
<dbReference type="InterPro" id="IPR019692">
    <property type="entry name" value="CFP-6_PH"/>
</dbReference>
<protein>
    <submittedName>
        <fullName evidence="4">PH domain-containing protein</fullName>
    </submittedName>
</protein>
<dbReference type="EMBL" id="JACSPR010000006">
    <property type="protein sequence ID" value="MBD8030494.1"/>
    <property type="molecule type" value="Genomic_DNA"/>
</dbReference>
<feature type="compositionally biased region" description="Polar residues" evidence="1">
    <location>
        <begin position="1"/>
        <end position="14"/>
    </location>
</feature>
<dbReference type="AlphaFoldDB" id="A0A8I0HPE6"/>
<proteinExistence type="predicted"/>
<feature type="compositionally biased region" description="Basic and acidic residues" evidence="1">
    <location>
        <begin position="223"/>
        <end position="232"/>
    </location>
</feature>
<gene>
    <name evidence="4" type="ORF">H9627_09215</name>
</gene>
<feature type="region of interest" description="Disordered" evidence="1">
    <location>
        <begin position="186"/>
        <end position="232"/>
    </location>
</feature>
<evidence type="ECO:0000256" key="1">
    <source>
        <dbReference type="SAM" id="MobiDB-lite"/>
    </source>
</evidence>
<feature type="region of interest" description="Disordered" evidence="1">
    <location>
        <begin position="1"/>
        <end position="23"/>
    </location>
</feature>
<sequence>MSSATENTQDTAPGTASRAEPTETFHPERTHILSAVVLALISLLTIGAAPQYLWWILIFPALIIWWVLKSATVVDSTGIEARYAFRGNKAIAWDDFAGIGFKGARTFARTTDGTEISLPGVTFNSLPRLQQASYGRIPDALTEGRAAMDGKIVVVQEDGYSVVLTKDEYLARQKELGREIQIEFDEDNTPHDVSHTASGNNSGASGVESPGSAIPTAEPTHQPTDDRPTPQA</sequence>
<evidence type="ECO:0000256" key="2">
    <source>
        <dbReference type="SAM" id="Phobius"/>
    </source>
</evidence>
<keyword evidence="2" id="KW-0472">Membrane</keyword>
<keyword evidence="5" id="KW-1185">Reference proteome</keyword>